<dbReference type="PROSITE" id="PS50096">
    <property type="entry name" value="IQ"/>
    <property type="match status" value="1"/>
</dbReference>
<dbReference type="EMBL" id="CAJJDP010000037">
    <property type="protein sequence ID" value="CAD8159805.1"/>
    <property type="molecule type" value="Genomic_DNA"/>
</dbReference>
<organism evidence="1 2">
    <name type="scientific">Paramecium octaurelia</name>
    <dbReference type="NCBI Taxonomy" id="43137"/>
    <lineage>
        <taxon>Eukaryota</taxon>
        <taxon>Sar</taxon>
        <taxon>Alveolata</taxon>
        <taxon>Ciliophora</taxon>
        <taxon>Intramacronucleata</taxon>
        <taxon>Oligohymenophorea</taxon>
        <taxon>Peniculida</taxon>
        <taxon>Parameciidae</taxon>
        <taxon>Paramecium</taxon>
    </lineage>
</organism>
<sequence length="120" mass="14229">MGSSCSHCNCEKKNMEKDVQSFQIEECITIPTCQSNLEKVQMVKHKKAIIIQKYWRGYLIRRTIKQETATMQSVSKTIPSSLTIDIDSLECVHRPPYKWSCLYRLMERQFPRWIWRLSLA</sequence>
<dbReference type="CDD" id="cd23767">
    <property type="entry name" value="IQCD"/>
    <property type="match status" value="1"/>
</dbReference>
<dbReference type="AlphaFoldDB" id="A0A8S1U3P7"/>
<proteinExistence type="predicted"/>
<name>A0A8S1U3P7_PAROT</name>
<dbReference type="OrthoDB" id="190375at2759"/>
<protein>
    <submittedName>
        <fullName evidence="1">Uncharacterized protein</fullName>
    </submittedName>
</protein>
<evidence type="ECO:0000313" key="1">
    <source>
        <dbReference type="EMBL" id="CAD8159805.1"/>
    </source>
</evidence>
<accession>A0A8S1U3P7</accession>
<dbReference type="InterPro" id="IPR000048">
    <property type="entry name" value="IQ_motif_EF-hand-BS"/>
</dbReference>
<dbReference type="Pfam" id="PF00612">
    <property type="entry name" value="IQ"/>
    <property type="match status" value="1"/>
</dbReference>
<evidence type="ECO:0000313" key="2">
    <source>
        <dbReference type="Proteomes" id="UP000683925"/>
    </source>
</evidence>
<comment type="caution">
    <text evidence="1">The sequence shown here is derived from an EMBL/GenBank/DDBJ whole genome shotgun (WGS) entry which is preliminary data.</text>
</comment>
<reference evidence="1" key="1">
    <citation type="submission" date="2021-01" db="EMBL/GenBank/DDBJ databases">
        <authorList>
            <consortium name="Genoscope - CEA"/>
            <person name="William W."/>
        </authorList>
    </citation>
    <scope>NUCLEOTIDE SEQUENCE</scope>
</reference>
<dbReference type="Proteomes" id="UP000683925">
    <property type="component" value="Unassembled WGS sequence"/>
</dbReference>
<gene>
    <name evidence="1" type="ORF">POCTA_138.1.T0370187</name>
</gene>
<dbReference type="SMART" id="SM00015">
    <property type="entry name" value="IQ"/>
    <property type="match status" value="1"/>
</dbReference>
<keyword evidence="2" id="KW-1185">Reference proteome</keyword>